<accession>A0AAD7K0I5</accession>
<sequence length="160" mass="16944">MLRSISRIAVLSSRNASLSARNASTEAAVGAVPGIPPASQTIRTPSTFMSFSMPDVYSERPEPQVQIPYLPDFWESSPAASPQPAEPALPKLSVVSELNTIHSHNLHDENASQDVVSVGPSTADLGKGKGGILQDMSEDLGIPSPKVIKAGVSSFFQSFR</sequence>
<comment type="caution">
    <text evidence="1">The sequence shown here is derived from an EMBL/GenBank/DDBJ whole genome shotgun (WGS) entry which is preliminary data.</text>
</comment>
<reference evidence="1" key="1">
    <citation type="submission" date="2023-03" db="EMBL/GenBank/DDBJ databases">
        <title>Massive genome expansion in bonnet fungi (Mycena s.s.) driven by repeated elements and novel gene families across ecological guilds.</title>
        <authorList>
            <consortium name="Lawrence Berkeley National Laboratory"/>
            <person name="Harder C.B."/>
            <person name="Miyauchi S."/>
            <person name="Viragh M."/>
            <person name="Kuo A."/>
            <person name="Thoen E."/>
            <person name="Andreopoulos B."/>
            <person name="Lu D."/>
            <person name="Skrede I."/>
            <person name="Drula E."/>
            <person name="Henrissat B."/>
            <person name="Morin E."/>
            <person name="Kohler A."/>
            <person name="Barry K."/>
            <person name="LaButti K."/>
            <person name="Morin E."/>
            <person name="Salamov A."/>
            <person name="Lipzen A."/>
            <person name="Mereny Z."/>
            <person name="Hegedus B."/>
            <person name="Baldrian P."/>
            <person name="Stursova M."/>
            <person name="Weitz H."/>
            <person name="Taylor A."/>
            <person name="Grigoriev I.V."/>
            <person name="Nagy L.G."/>
            <person name="Martin F."/>
            <person name="Kauserud H."/>
        </authorList>
    </citation>
    <scope>NUCLEOTIDE SEQUENCE</scope>
    <source>
        <strain evidence="1">CBHHK188m</strain>
    </source>
</reference>
<protein>
    <submittedName>
        <fullName evidence="1">Uncharacterized protein</fullName>
    </submittedName>
</protein>
<keyword evidence="2" id="KW-1185">Reference proteome</keyword>
<gene>
    <name evidence="1" type="ORF">DFH07DRAFT_800028</name>
</gene>
<dbReference type="Proteomes" id="UP001215280">
    <property type="component" value="Unassembled WGS sequence"/>
</dbReference>
<proteinExistence type="predicted"/>
<dbReference type="EMBL" id="JARJLG010000015">
    <property type="protein sequence ID" value="KAJ7774552.1"/>
    <property type="molecule type" value="Genomic_DNA"/>
</dbReference>
<organism evidence="1 2">
    <name type="scientific">Mycena maculata</name>
    <dbReference type="NCBI Taxonomy" id="230809"/>
    <lineage>
        <taxon>Eukaryota</taxon>
        <taxon>Fungi</taxon>
        <taxon>Dikarya</taxon>
        <taxon>Basidiomycota</taxon>
        <taxon>Agaricomycotina</taxon>
        <taxon>Agaricomycetes</taxon>
        <taxon>Agaricomycetidae</taxon>
        <taxon>Agaricales</taxon>
        <taxon>Marasmiineae</taxon>
        <taxon>Mycenaceae</taxon>
        <taxon>Mycena</taxon>
    </lineage>
</organism>
<dbReference type="AlphaFoldDB" id="A0AAD7K0I5"/>
<evidence type="ECO:0000313" key="1">
    <source>
        <dbReference type="EMBL" id="KAJ7774552.1"/>
    </source>
</evidence>
<name>A0AAD7K0I5_9AGAR</name>
<evidence type="ECO:0000313" key="2">
    <source>
        <dbReference type="Proteomes" id="UP001215280"/>
    </source>
</evidence>